<protein>
    <recommendedName>
        <fullName evidence="3">Phage protein</fullName>
    </recommendedName>
</protein>
<reference evidence="1 2" key="1">
    <citation type="submission" date="2022-03" db="EMBL/GenBank/DDBJ databases">
        <title>Ignatzschineria rhizosphaerae HR5S32.</title>
        <authorList>
            <person name="Sun J.Q."/>
            <person name="Feng J.Y."/>
        </authorList>
    </citation>
    <scope>NUCLEOTIDE SEQUENCE [LARGE SCALE GENOMIC DNA]</scope>
    <source>
        <strain evidence="1 2">HR5S32</strain>
    </source>
</reference>
<evidence type="ECO:0000313" key="2">
    <source>
        <dbReference type="Proteomes" id="UP000829542"/>
    </source>
</evidence>
<keyword evidence="2" id="KW-1185">Reference proteome</keyword>
<sequence>MDKVKGIMAKQARYKARYKARYNFDNADASVEDILKSVDEDIRTMAASGSFTLTERFSAKSLSVDDLNLMVADLEKRGFVVQKESDENDHTLTLSWECE</sequence>
<proteinExistence type="predicted"/>
<dbReference type="RefSeq" id="WP_242148926.1">
    <property type="nucleotide sequence ID" value="NZ_CP093379.1"/>
</dbReference>
<dbReference type="Proteomes" id="UP000829542">
    <property type="component" value="Chromosome"/>
</dbReference>
<evidence type="ECO:0008006" key="3">
    <source>
        <dbReference type="Google" id="ProtNLM"/>
    </source>
</evidence>
<evidence type="ECO:0000313" key="1">
    <source>
        <dbReference type="EMBL" id="UNM96036.1"/>
    </source>
</evidence>
<gene>
    <name evidence="1" type="ORF">MMG00_12680</name>
</gene>
<name>A0ABY3X2P6_9GAMM</name>
<organism evidence="1 2">
    <name type="scientific">Ignatzschineria rhizosphaerae</name>
    <dbReference type="NCBI Taxonomy" id="2923279"/>
    <lineage>
        <taxon>Bacteria</taxon>
        <taxon>Pseudomonadati</taxon>
        <taxon>Pseudomonadota</taxon>
        <taxon>Gammaproteobacteria</taxon>
        <taxon>Cardiobacteriales</taxon>
        <taxon>Ignatzschineriaceae</taxon>
        <taxon>Ignatzschineria</taxon>
    </lineage>
</organism>
<accession>A0ABY3X2P6</accession>
<dbReference type="EMBL" id="CP093379">
    <property type="protein sequence ID" value="UNM96036.1"/>
    <property type="molecule type" value="Genomic_DNA"/>
</dbReference>